<evidence type="ECO:0000313" key="1">
    <source>
        <dbReference type="EMBL" id="JAD33730.1"/>
    </source>
</evidence>
<organism evidence="1">
    <name type="scientific">Arundo donax</name>
    <name type="common">Giant reed</name>
    <name type="synonym">Donax arundinaceus</name>
    <dbReference type="NCBI Taxonomy" id="35708"/>
    <lineage>
        <taxon>Eukaryota</taxon>
        <taxon>Viridiplantae</taxon>
        <taxon>Streptophyta</taxon>
        <taxon>Embryophyta</taxon>
        <taxon>Tracheophyta</taxon>
        <taxon>Spermatophyta</taxon>
        <taxon>Magnoliopsida</taxon>
        <taxon>Liliopsida</taxon>
        <taxon>Poales</taxon>
        <taxon>Poaceae</taxon>
        <taxon>PACMAD clade</taxon>
        <taxon>Arundinoideae</taxon>
        <taxon>Arundineae</taxon>
        <taxon>Arundo</taxon>
    </lineage>
</organism>
<reference evidence="1" key="2">
    <citation type="journal article" date="2015" name="Data Brief">
        <title>Shoot transcriptome of the giant reed, Arundo donax.</title>
        <authorList>
            <person name="Barrero R.A."/>
            <person name="Guerrero F.D."/>
            <person name="Moolhuijzen P."/>
            <person name="Goolsby J.A."/>
            <person name="Tidwell J."/>
            <person name="Bellgard S.E."/>
            <person name="Bellgard M.I."/>
        </authorList>
    </citation>
    <scope>NUCLEOTIDE SEQUENCE</scope>
    <source>
        <tissue evidence="1">Shoot tissue taken approximately 20 cm above the soil surface</tissue>
    </source>
</reference>
<proteinExistence type="predicted"/>
<name>A0A0A8ZAI0_ARUDO</name>
<dbReference type="EMBL" id="GBRH01264165">
    <property type="protein sequence ID" value="JAD33730.1"/>
    <property type="molecule type" value="Transcribed_RNA"/>
</dbReference>
<reference evidence="1" key="1">
    <citation type="submission" date="2014-09" db="EMBL/GenBank/DDBJ databases">
        <authorList>
            <person name="Magalhaes I.L.F."/>
            <person name="Oliveira U."/>
            <person name="Santos F.R."/>
            <person name="Vidigal T.H.D.A."/>
            <person name="Brescovit A.D."/>
            <person name="Santos A.J."/>
        </authorList>
    </citation>
    <scope>NUCLEOTIDE SEQUENCE</scope>
    <source>
        <tissue evidence="1">Shoot tissue taken approximately 20 cm above the soil surface</tissue>
    </source>
</reference>
<protein>
    <submittedName>
        <fullName evidence="1">Uncharacterized protein</fullName>
    </submittedName>
</protein>
<accession>A0A0A8ZAI0</accession>
<sequence length="32" mass="3541">MPFPLLPSKNHTLLGHSSISVFLFSPFGLGLW</sequence>
<dbReference type="AlphaFoldDB" id="A0A0A8ZAI0"/>